<dbReference type="SUPFAM" id="SSF48008">
    <property type="entry name" value="GntR ligand-binding domain-like"/>
    <property type="match status" value="1"/>
</dbReference>
<protein>
    <submittedName>
        <fullName evidence="5">Transcriptional regulator, GntR family</fullName>
    </submittedName>
</protein>
<dbReference type="Gene3D" id="1.20.120.530">
    <property type="entry name" value="GntR ligand-binding domain-like"/>
    <property type="match status" value="1"/>
</dbReference>
<dbReference type="SMART" id="SM00895">
    <property type="entry name" value="FCD"/>
    <property type="match status" value="1"/>
</dbReference>
<dbReference type="SUPFAM" id="SSF46785">
    <property type="entry name" value="Winged helix' DNA-binding domain"/>
    <property type="match status" value="1"/>
</dbReference>
<keyword evidence="1" id="KW-0805">Transcription regulation</keyword>
<dbReference type="PRINTS" id="PR00035">
    <property type="entry name" value="HTHGNTR"/>
</dbReference>
<evidence type="ECO:0000313" key="5">
    <source>
        <dbReference type="EMBL" id="SMO53572.1"/>
    </source>
</evidence>
<dbReference type="Pfam" id="PF00392">
    <property type="entry name" value="GntR"/>
    <property type="match status" value="1"/>
</dbReference>
<proteinExistence type="predicted"/>
<evidence type="ECO:0000256" key="2">
    <source>
        <dbReference type="ARBA" id="ARBA00023125"/>
    </source>
</evidence>
<dbReference type="Proteomes" id="UP000316030">
    <property type="component" value="Unassembled WGS sequence"/>
</dbReference>
<dbReference type="AlphaFoldDB" id="A0A521C281"/>
<dbReference type="InterPro" id="IPR008920">
    <property type="entry name" value="TF_FadR/GntR_C"/>
</dbReference>
<evidence type="ECO:0000256" key="3">
    <source>
        <dbReference type="ARBA" id="ARBA00023163"/>
    </source>
</evidence>
<dbReference type="RefSeq" id="WP_142492545.1">
    <property type="nucleotide sequence ID" value="NZ_FXTO01000005.1"/>
</dbReference>
<dbReference type="InterPro" id="IPR011711">
    <property type="entry name" value="GntR_C"/>
</dbReference>
<sequence length="248" mass="27849">MSLHAEPLKVNYAYQQIADRIQEQILEGSLKPGEKLPGEMELAQMFGVTRSTVREGLRQLEQDGFVFRPSPRRLEVRLPAADQLSSRAGRAMALMKVTFRELWQVTMETEPLAAKLAVQRATEAEIAELQCIHDRLVAAKGDLDRTVQLDTQFHSAIAEYGKNRVLNLAREPIALLLFQGLTQIVQPVPQSYARQITAHGNILNAIRDRDADLASFWARKHIQDFWRGVCIAGLEDAPAIKNPKSLTT</sequence>
<keyword evidence="3" id="KW-0804">Transcription</keyword>
<keyword evidence="2" id="KW-0238">DNA-binding</keyword>
<dbReference type="Pfam" id="PF07729">
    <property type="entry name" value="FCD"/>
    <property type="match status" value="1"/>
</dbReference>
<dbReference type="InterPro" id="IPR036388">
    <property type="entry name" value="WH-like_DNA-bd_sf"/>
</dbReference>
<evidence type="ECO:0000256" key="1">
    <source>
        <dbReference type="ARBA" id="ARBA00023015"/>
    </source>
</evidence>
<evidence type="ECO:0000313" key="6">
    <source>
        <dbReference type="Proteomes" id="UP000316030"/>
    </source>
</evidence>
<dbReference type="SMART" id="SM00345">
    <property type="entry name" value="HTH_GNTR"/>
    <property type="match status" value="1"/>
</dbReference>
<gene>
    <name evidence="5" type="ORF">SAMN06265173_10565</name>
</gene>
<dbReference type="PANTHER" id="PTHR43537">
    <property type="entry name" value="TRANSCRIPTIONAL REGULATOR, GNTR FAMILY"/>
    <property type="match status" value="1"/>
</dbReference>
<dbReference type="PROSITE" id="PS50949">
    <property type="entry name" value="HTH_GNTR"/>
    <property type="match status" value="1"/>
</dbReference>
<dbReference type="CDD" id="cd07377">
    <property type="entry name" value="WHTH_GntR"/>
    <property type="match status" value="1"/>
</dbReference>
<dbReference type="PANTHER" id="PTHR43537:SF5">
    <property type="entry name" value="UXU OPERON TRANSCRIPTIONAL REGULATOR"/>
    <property type="match status" value="1"/>
</dbReference>
<dbReference type="GO" id="GO:0003700">
    <property type="term" value="F:DNA-binding transcription factor activity"/>
    <property type="evidence" value="ECO:0007669"/>
    <property type="project" value="InterPro"/>
</dbReference>
<dbReference type="EMBL" id="FXTO01000005">
    <property type="protein sequence ID" value="SMO53572.1"/>
    <property type="molecule type" value="Genomic_DNA"/>
</dbReference>
<dbReference type="InterPro" id="IPR000524">
    <property type="entry name" value="Tscrpt_reg_HTH_GntR"/>
</dbReference>
<feature type="domain" description="HTH gntR-type" evidence="4">
    <location>
        <begin position="11"/>
        <end position="79"/>
    </location>
</feature>
<organism evidence="5 6">
    <name type="scientific">Thalassovita litoralis</name>
    <dbReference type="NCBI Taxonomy" id="1010611"/>
    <lineage>
        <taxon>Bacteria</taxon>
        <taxon>Pseudomonadati</taxon>
        <taxon>Pseudomonadota</taxon>
        <taxon>Alphaproteobacteria</taxon>
        <taxon>Rhodobacterales</taxon>
        <taxon>Roseobacteraceae</taxon>
        <taxon>Thalassovita</taxon>
    </lineage>
</organism>
<dbReference type="InterPro" id="IPR036390">
    <property type="entry name" value="WH_DNA-bd_sf"/>
</dbReference>
<dbReference type="Gene3D" id="1.10.10.10">
    <property type="entry name" value="Winged helix-like DNA-binding domain superfamily/Winged helix DNA-binding domain"/>
    <property type="match status" value="1"/>
</dbReference>
<accession>A0A521C281</accession>
<reference evidence="5 6" key="1">
    <citation type="submission" date="2017-05" db="EMBL/GenBank/DDBJ databases">
        <authorList>
            <person name="Varghese N."/>
            <person name="Submissions S."/>
        </authorList>
    </citation>
    <scope>NUCLEOTIDE SEQUENCE [LARGE SCALE GENOMIC DNA]</scope>
    <source>
        <strain evidence="5 6">DSM 29506</strain>
    </source>
</reference>
<evidence type="ECO:0000259" key="4">
    <source>
        <dbReference type="PROSITE" id="PS50949"/>
    </source>
</evidence>
<keyword evidence="6" id="KW-1185">Reference proteome</keyword>
<name>A0A521C281_9RHOB</name>
<dbReference type="OrthoDB" id="9794015at2"/>
<dbReference type="GO" id="GO:0003677">
    <property type="term" value="F:DNA binding"/>
    <property type="evidence" value="ECO:0007669"/>
    <property type="project" value="UniProtKB-KW"/>
</dbReference>